<dbReference type="AlphaFoldDB" id="A0A2Z6PCF7"/>
<reference evidence="2" key="1">
    <citation type="journal article" date="2017" name="Front. Plant Sci.">
        <title>Climate Clever Clovers: New Paradigm to Reduce the Environmental Footprint of Ruminants by Breeding Low Methanogenic Forages Utilizing Haplotype Variation.</title>
        <authorList>
            <person name="Kaur P."/>
            <person name="Appels R."/>
            <person name="Bayer P.E."/>
            <person name="Keeble-Gagnere G."/>
            <person name="Wang J."/>
            <person name="Hirakawa H."/>
            <person name="Shirasawa K."/>
            <person name="Vercoe P."/>
            <person name="Stefanova K."/>
            <person name="Durmic Z."/>
            <person name="Nichols P."/>
            <person name="Revell C."/>
            <person name="Isobe S.N."/>
            <person name="Edwards D."/>
            <person name="Erskine W."/>
        </authorList>
    </citation>
    <scope>NUCLEOTIDE SEQUENCE [LARGE SCALE GENOMIC DNA]</scope>
    <source>
        <strain evidence="2">cv. Daliak</strain>
    </source>
</reference>
<name>A0A2Z6PCF7_TRISU</name>
<protein>
    <submittedName>
        <fullName evidence="1">Uncharacterized protein</fullName>
    </submittedName>
</protein>
<evidence type="ECO:0000313" key="1">
    <source>
        <dbReference type="EMBL" id="GAU46942.1"/>
    </source>
</evidence>
<dbReference type="EMBL" id="DF974266">
    <property type="protein sequence ID" value="GAU46942.1"/>
    <property type="molecule type" value="Genomic_DNA"/>
</dbReference>
<accession>A0A2Z6PCF7</accession>
<dbReference type="Proteomes" id="UP000242715">
    <property type="component" value="Unassembled WGS sequence"/>
</dbReference>
<organism evidence="1 2">
    <name type="scientific">Trifolium subterraneum</name>
    <name type="common">Subterranean clover</name>
    <dbReference type="NCBI Taxonomy" id="3900"/>
    <lineage>
        <taxon>Eukaryota</taxon>
        <taxon>Viridiplantae</taxon>
        <taxon>Streptophyta</taxon>
        <taxon>Embryophyta</taxon>
        <taxon>Tracheophyta</taxon>
        <taxon>Spermatophyta</taxon>
        <taxon>Magnoliopsida</taxon>
        <taxon>eudicotyledons</taxon>
        <taxon>Gunneridae</taxon>
        <taxon>Pentapetalae</taxon>
        <taxon>rosids</taxon>
        <taxon>fabids</taxon>
        <taxon>Fabales</taxon>
        <taxon>Fabaceae</taxon>
        <taxon>Papilionoideae</taxon>
        <taxon>50 kb inversion clade</taxon>
        <taxon>NPAAA clade</taxon>
        <taxon>Hologalegina</taxon>
        <taxon>IRL clade</taxon>
        <taxon>Trifolieae</taxon>
        <taxon>Trifolium</taxon>
    </lineage>
</organism>
<proteinExistence type="predicted"/>
<gene>
    <name evidence="1" type="ORF">TSUD_180460</name>
</gene>
<sequence>MLVAYILSRPLPPHTVLGLAKIHPLHSPFPRSCLPPLGCFLSSVIKSCMFSVCVHQSGPVCSPGSSPAASLV</sequence>
<keyword evidence="2" id="KW-1185">Reference proteome</keyword>
<evidence type="ECO:0000313" key="2">
    <source>
        <dbReference type="Proteomes" id="UP000242715"/>
    </source>
</evidence>